<feature type="transmembrane region" description="Helical" evidence="1">
    <location>
        <begin position="13"/>
        <end position="33"/>
    </location>
</feature>
<evidence type="ECO:0000313" key="2">
    <source>
        <dbReference type="EMBL" id="OGZ67120.1"/>
    </source>
</evidence>
<evidence type="ECO:0008006" key="4">
    <source>
        <dbReference type="Google" id="ProtNLM"/>
    </source>
</evidence>
<reference evidence="2 3" key="1">
    <citation type="journal article" date="2016" name="Nat. Commun.">
        <title>Thousands of microbial genomes shed light on interconnected biogeochemical processes in an aquifer system.</title>
        <authorList>
            <person name="Anantharaman K."/>
            <person name="Brown C.T."/>
            <person name="Hug L.A."/>
            <person name="Sharon I."/>
            <person name="Castelle C.J."/>
            <person name="Probst A.J."/>
            <person name="Thomas B.C."/>
            <person name="Singh A."/>
            <person name="Wilkins M.J."/>
            <person name="Karaoz U."/>
            <person name="Brodie E.L."/>
            <person name="Williams K.H."/>
            <person name="Hubbard S.S."/>
            <person name="Banfield J.F."/>
        </authorList>
    </citation>
    <scope>NUCLEOTIDE SEQUENCE [LARGE SCALE GENOMIC DNA]</scope>
</reference>
<evidence type="ECO:0000313" key="3">
    <source>
        <dbReference type="Proteomes" id="UP000179183"/>
    </source>
</evidence>
<keyword evidence="1" id="KW-0472">Membrane</keyword>
<comment type="caution">
    <text evidence="2">The sequence shown here is derived from an EMBL/GenBank/DDBJ whole genome shotgun (WGS) entry which is preliminary data.</text>
</comment>
<organism evidence="2 3">
    <name type="scientific">Candidatus Staskawiczbacteria bacterium RIFCSPHIGHO2_02_FULL_33_16</name>
    <dbReference type="NCBI Taxonomy" id="1802204"/>
    <lineage>
        <taxon>Bacteria</taxon>
        <taxon>Candidatus Staskawicziibacteriota</taxon>
    </lineage>
</organism>
<evidence type="ECO:0000256" key="1">
    <source>
        <dbReference type="SAM" id="Phobius"/>
    </source>
</evidence>
<keyword evidence="1" id="KW-0812">Transmembrane</keyword>
<accession>A0A1G2HY49</accession>
<dbReference type="Proteomes" id="UP000179183">
    <property type="component" value="Unassembled WGS sequence"/>
</dbReference>
<gene>
    <name evidence="2" type="ORF">A3D34_02495</name>
</gene>
<name>A0A1G2HY49_9BACT</name>
<protein>
    <recommendedName>
        <fullName evidence="4">Transmembrane(S)protein</fullName>
    </recommendedName>
</protein>
<keyword evidence="1" id="KW-1133">Transmembrane helix</keyword>
<sequence>MKNEKNNSLGKKIAVGAGIVAIAAAAAGTYFLYGSKNAKKNRKQVKAWSLKAKGEILEQLENLSEISKPVYHKIVQEVTDKYKAIKNLDKKDLDEFTKELKGHWEDISKQIGIYHKKNKK</sequence>
<proteinExistence type="predicted"/>
<dbReference type="AlphaFoldDB" id="A0A1G2HY49"/>
<dbReference type="EMBL" id="MHOQ01000011">
    <property type="protein sequence ID" value="OGZ67120.1"/>
    <property type="molecule type" value="Genomic_DNA"/>
</dbReference>